<comment type="caution">
    <text evidence="1">The sequence shown here is derived from an EMBL/GenBank/DDBJ whole genome shotgun (WGS) entry which is preliminary data.</text>
</comment>
<accession>A0ABS8W3Q7</accession>
<dbReference type="Proteomes" id="UP000823775">
    <property type="component" value="Unassembled WGS sequence"/>
</dbReference>
<protein>
    <submittedName>
        <fullName evidence="1">Uncharacterized protein</fullName>
    </submittedName>
</protein>
<dbReference type="EMBL" id="JACEIK010006302">
    <property type="protein sequence ID" value="MCE2055459.1"/>
    <property type="molecule type" value="Genomic_DNA"/>
</dbReference>
<feature type="non-terminal residue" evidence="1">
    <location>
        <position position="1"/>
    </location>
</feature>
<gene>
    <name evidence="1" type="ORF">HAX54_042681</name>
</gene>
<sequence length="75" mass="8487">VEKLDGSFYHTKEIMCATRAERVELPHVLMMVAWEIKPIPSLDQSFAKSITAQLLDEVAEDNPVEGLKNLFIAEE</sequence>
<reference evidence="1 2" key="1">
    <citation type="journal article" date="2021" name="BMC Genomics">
        <title>Datura genome reveals duplications of psychoactive alkaloid biosynthetic genes and high mutation rate following tissue culture.</title>
        <authorList>
            <person name="Rajewski A."/>
            <person name="Carter-House D."/>
            <person name="Stajich J."/>
            <person name="Litt A."/>
        </authorList>
    </citation>
    <scope>NUCLEOTIDE SEQUENCE [LARGE SCALE GENOMIC DNA]</scope>
    <source>
        <strain evidence="1">AR-01</strain>
    </source>
</reference>
<evidence type="ECO:0000313" key="2">
    <source>
        <dbReference type="Proteomes" id="UP000823775"/>
    </source>
</evidence>
<keyword evidence="2" id="KW-1185">Reference proteome</keyword>
<name>A0ABS8W3Q7_DATST</name>
<proteinExistence type="predicted"/>
<organism evidence="1 2">
    <name type="scientific">Datura stramonium</name>
    <name type="common">Jimsonweed</name>
    <name type="synonym">Common thornapple</name>
    <dbReference type="NCBI Taxonomy" id="4076"/>
    <lineage>
        <taxon>Eukaryota</taxon>
        <taxon>Viridiplantae</taxon>
        <taxon>Streptophyta</taxon>
        <taxon>Embryophyta</taxon>
        <taxon>Tracheophyta</taxon>
        <taxon>Spermatophyta</taxon>
        <taxon>Magnoliopsida</taxon>
        <taxon>eudicotyledons</taxon>
        <taxon>Gunneridae</taxon>
        <taxon>Pentapetalae</taxon>
        <taxon>asterids</taxon>
        <taxon>lamiids</taxon>
        <taxon>Solanales</taxon>
        <taxon>Solanaceae</taxon>
        <taxon>Solanoideae</taxon>
        <taxon>Datureae</taxon>
        <taxon>Datura</taxon>
    </lineage>
</organism>
<evidence type="ECO:0000313" key="1">
    <source>
        <dbReference type="EMBL" id="MCE2055459.1"/>
    </source>
</evidence>